<dbReference type="InterPro" id="IPR011990">
    <property type="entry name" value="TPR-like_helical_dom_sf"/>
</dbReference>
<protein>
    <recommendedName>
        <fullName evidence="3">Kinesin light chain</fullName>
    </recommendedName>
</protein>
<evidence type="ECO:0008006" key="3">
    <source>
        <dbReference type="Google" id="ProtNLM"/>
    </source>
</evidence>
<evidence type="ECO:0000313" key="2">
    <source>
        <dbReference type="Proteomes" id="UP000663868"/>
    </source>
</evidence>
<dbReference type="Gene3D" id="1.25.40.10">
    <property type="entry name" value="Tetratricopeptide repeat domain"/>
    <property type="match status" value="1"/>
</dbReference>
<accession>A0A820R4E1</accession>
<proteinExistence type="predicted"/>
<gene>
    <name evidence="1" type="ORF">KXQ929_LOCUS52689</name>
</gene>
<sequence>QQSQLDLALNAYQRALAIYEDILPPHHPDIVRNQHNISKIYIMLGDQKNPNFQLKQTAQCDLNIKSDSNMEIIEMINF</sequence>
<reference evidence="1" key="1">
    <citation type="submission" date="2021-02" db="EMBL/GenBank/DDBJ databases">
        <authorList>
            <person name="Nowell W R."/>
        </authorList>
    </citation>
    <scope>NUCLEOTIDE SEQUENCE</scope>
</reference>
<dbReference type="AlphaFoldDB" id="A0A820R4E1"/>
<dbReference type="SUPFAM" id="SSF48452">
    <property type="entry name" value="TPR-like"/>
    <property type="match status" value="1"/>
</dbReference>
<dbReference type="Proteomes" id="UP000663868">
    <property type="component" value="Unassembled WGS sequence"/>
</dbReference>
<dbReference type="EMBL" id="CAJOBB010028367">
    <property type="protein sequence ID" value="CAF4429393.1"/>
    <property type="molecule type" value="Genomic_DNA"/>
</dbReference>
<organism evidence="1 2">
    <name type="scientific">Adineta steineri</name>
    <dbReference type="NCBI Taxonomy" id="433720"/>
    <lineage>
        <taxon>Eukaryota</taxon>
        <taxon>Metazoa</taxon>
        <taxon>Spiralia</taxon>
        <taxon>Gnathifera</taxon>
        <taxon>Rotifera</taxon>
        <taxon>Eurotatoria</taxon>
        <taxon>Bdelloidea</taxon>
        <taxon>Adinetida</taxon>
        <taxon>Adinetidae</taxon>
        <taxon>Adineta</taxon>
    </lineage>
</organism>
<evidence type="ECO:0000313" key="1">
    <source>
        <dbReference type="EMBL" id="CAF4429393.1"/>
    </source>
</evidence>
<name>A0A820R4E1_9BILA</name>
<comment type="caution">
    <text evidence="1">The sequence shown here is derived from an EMBL/GenBank/DDBJ whole genome shotgun (WGS) entry which is preliminary data.</text>
</comment>
<feature type="non-terminal residue" evidence="1">
    <location>
        <position position="1"/>
    </location>
</feature>